<evidence type="ECO:0000313" key="3">
    <source>
        <dbReference type="EMBL" id="MBK9981467.1"/>
    </source>
</evidence>
<dbReference type="PANTHER" id="PTHR46268">
    <property type="entry name" value="STRESS RESPONSE PROTEIN NHAX"/>
    <property type="match status" value="1"/>
</dbReference>
<protein>
    <submittedName>
        <fullName evidence="3">Universal stress protein</fullName>
    </submittedName>
</protein>
<dbReference type="InterPro" id="IPR006016">
    <property type="entry name" value="UspA"/>
</dbReference>
<dbReference type="AlphaFoldDB" id="A0A9D7SR09"/>
<reference evidence="3 4" key="1">
    <citation type="submission" date="2020-10" db="EMBL/GenBank/DDBJ databases">
        <title>Connecting structure to function with the recovery of over 1000 high-quality activated sludge metagenome-assembled genomes encoding full-length rRNA genes using long-read sequencing.</title>
        <authorList>
            <person name="Singleton C.M."/>
            <person name="Petriglieri F."/>
            <person name="Kristensen J.M."/>
            <person name="Kirkegaard R.H."/>
            <person name="Michaelsen T.Y."/>
            <person name="Andersen M.H."/>
            <person name="Karst S.M."/>
            <person name="Dueholm M.S."/>
            <person name="Nielsen P.H."/>
            <person name="Albertsen M."/>
        </authorList>
    </citation>
    <scope>NUCLEOTIDE SEQUENCE [LARGE SCALE GENOMIC DNA]</scope>
    <source>
        <strain evidence="3">Ribe_18-Q3-R11-54_MAXAC.273</strain>
    </source>
</reference>
<dbReference type="Gene3D" id="3.40.50.12370">
    <property type="match status" value="1"/>
</dbReference>
<dbReference type="PANTHER" id="PTHR46268:SF6">
    <property type="entry name" value="UNIVERSAL STRESS PROTEIN UP12"/>
    <property type="match status" value="1"/>
</dbReference>
<evidence type="ECO:0000313" key="4">
    <source>
        <dbReference type="Proteomes" id="UP000808337"/>
    </source>
</evidence>
<comment type="caution">
    <text evidence="3">The sequence shown here is derived from an EMBL/GenBank/DDBJ whole genome shotgun (WGS) entry which is preliminary data.</text>
</comment>
<name>A0A9D7SR09_9BACT</name>
<evidence type="ECO:0000256" key="1">
    <source>
        <dbReference type="ARBA" id="ARBA00008791"/>
    </source>
</evidence>
<sequence length="282" mass="31997">MKKILYPTDFSETAENAFIFALQIADHLGASIITIHAFDKPDISSFNLPDTLRDVYDSIDLDVFENYEDEVPVLRDIAIDNGYYHVPMVHVLEEGAAVSAILRTANKNKADLIVMGNTGAGMMEKFFFGTVSGKVLEEAHCPVILVPVTAQFDGIIDNIAIATNMTDEDALFIEEVRKFRELMGCHIHLVHINTTQNMDDSQMKSFCERWHNDKKITPHIVNHNDINEGLENFVNENKIDLLALLSHKRNWFEDLFSKTRAKSISFHKTIPLLVYQSENLIS</sequence>
<feature type="domain" description="UspA" evidence="2">
    <location>
        <begin position="1"/>
        <end position="147"/>
    </location>
</feature>
<accession>A0A9D7SR09</accession>
<dbReference type="Pfam" id="PF00582">
    <property type="entry name" value="Usp"/>
    <property type="match status" value="1"/>
</dbReference>
<dbReference type="SUPFAM" id="SSF52402">
    <property type="entry name" value="Adenine nucleotide alpha hydrolases-like"/>
    <property type="match status" value="2"/>
</dbReference>
<gene>
    <name evidence="3" type="ORF">IPP15_03410</name>
</gene>
<dbReference type="InterPro" id="IPR006015">
    <property type="entry name" value="Universal_stress_UspA"/>
</dbReference>
<dbReference type="PRINTS" id="PR01438">
    <property type="entry name" value="UNVRSLSTRESS"/>
</dbReference>
<organism evidence="3 4">
    <name type="scientific">Candidatus Opimibacter skivensis</name>
    <dbReference type="NCBI Taxonomy" id="2982028"/>
    <lineage>
        <taxon>Bacteria</taxon>
        <taxon>Pseudomonadati</taxon>
        <taxon>Bacteroidota</taxon>
        <taxon>Saprospiria</taxon>
        <taxon>Saprospirales</taxon>
        <taxon>Saprospiraceae</taxon>
        <taxon>Candidatus Opimibacter</taxon>
    </lineage>
</organism>
<proteinExistence type="inferred from homology"/>
<evidence type="ECO:0000259" key="2">
    <source>
        <dbReference type="Pfam" id="PF00582"/>
    </source>
</evidence>
<dbReference type="EMBL" id="JADKGY010000001">
    <property type="protein sequence ID" value="MBK9981467.1"/>
    <property type="molecule type" value="Genomic_DNA"/>
</dbReference>
<comment type="similarity">
    <text evidence="1">Belongs to the universal stress protein A family.</text>
</comment>
<dbReference type="CDD" id="cd00293">
    <property type="entry name" value="USP-like"/>
    <property type="match status" value="1"/>
</dbReference>
<dbReference type="Proteomes" id="UP000808337">
    <property type="component" value="Unassembled WGS sequence"/>
</dbReference>